<keyword evidence="5" id="KW-1185">Reference proteome</keyword>
<proteinExistence type="predicted"/>
<dbReference type="Proteomes" id="UP000606935">
    <property type="component" value="Unassembled WGS sequence"/>
</dbReference>
<dbReference type="Gene3D" id="1.10.287.470">
    <property type="entry name" value="Helix hairpin bin"/>
    <property type="match status" value="1"/>
</dbReference>
<evidence type="ECO:0000256" key="2">
    <source>
        <dbReference type="ARBA" id="ARBA00023054"/>
    </source>
</evidence>
<dbReference type="RefSeq" id="WP_188691516.1">
    <property type="nucleotide sequence ID" value="NZ_BMLS01000001.1"/>
</dbReference>
<dbReference type="AlphaFoldDB" id="A0A917YTQ1"/>
<feature type="coiled-coil region" evidence="3">
    <location>
        <begin position="172"/>
        <end position="231"/>
    </location>
</feature>
<dbReference type="GO" id="GO:0030313">
    <property type="term" value="C:cell envelope"/>
    <property type="evidence" value="ECO:0007669"/>
    <property type="project" value="UniProtKB-SubCell"/>
</dbReference>
<evidence type="ECO:0000313" key="5">
    <source>
        <dbReference type="Proteomes" id="UP000606935"/>
    </source>
</evidence>
<organism evidence="4 5">
    <name type="scientific">Bowmanella pacifica</name>
    <dbReference type="NCBI Taxonomy" id="502051"/>
    <lineage>
        <taxon>Bacteria</taxon>
        <taxon>Pseudomonadati</taxon>
        <taxon>Pseudomonadota</taxon>
        <taxon>Gammaproteobacteria</taxon>
        <taxon>Alteromonadales</taxon>
        <taxon>Alteromonadaceae</taxon>
        <taxon>Bowmanella</taxon>
    </lineage>
</organism>
<keyword evidence="2 3" id="KW-0175">Coiled coil</keyword>
<comment type="caution">
    <text evidence="4">The sequence shown here is derived from an EMBL/GenBank/DDBJ whole genome shotgun (WGS) entry which is preliminary data.</text>
</comment>
<gene>
    <name evidence="4" type="ORF">GCM10010982_11620</name>
</gene>
<comment type="subcellular location">
    <subcellularLocation>
        <location evidence="1">Cell envelope</location>
    </subcellularLocation>
</comment>
<protein>
    <submittedName>
        <fullName evidence="4">RND transporter</fullName>
    </submittedName>
</protein>
<dbReference type="Gene3D" id="2.40.30.170">
    <property type="match status" value="1"/>
</dbReference>
<accession>A0A917YTQ1</accession>
<dbReference type="PANTHER" id="PTHR32347">
    <property type="entry name" value="EFFLUX SYSTEM COMPONENT YKNX-RELATED"/>
    <property type="match status" value="1"/>
</dbReference>
<dbReference type="Gene3D" id="2.40.420.20">
    <property type="match status" value="1"/>
</dbReference>
<name>A0A917YTQ1_9ALTE</name>
<reference evidence="4" key="1">
    <citation type="journal article" date="2014" name="Int. J. Syst. Evol. Microbiol.">
        <title>Complete genome sequence of Corynebacterium casei LMG S-19264T (=DSM 44701T), isolated from a smear-ripened cheese.</title>
        <authorList>
            <consortium name="US DOE Joint Genome Institute (JGI-PGF)"/>
            <person name="Walter F."/>
            <person name="Albersmeier A."/>
            <person name="Kalinowski J."/>
            <person name="Ruckert C."/>
        </authorList>
    </citation>
    <scope>NUCLEOTIDE SEQUENCE</scope>
    <source>
        <strain evidence="4">CGMCC 1.7086</strain>
    </source>
</reference>
<reference evidence="4" key="2">
    <citation type="submission" date="2020-09" db="EMBL/GenBank/DDBJ databases">
        <authorList>
            <person name="Sun Q."/>
            <person name="Zhou Y."/>
        </authorList>
    </citation>
    <scope>NUCLEOTIDE SEQUENCE</scope>
    <source>
        <strain evidence="4">CGMCC 1.7086</strain>
    </source>
</reference>
<dbReference type="EMBL" id="BMLS01000001">
    <property type="protein sequence ID" value="GGO66732.1"/>
    <property type="molecule type" value="Genomic_DNA"/>
</dbReference>
<dbReference type="InterPro" id="IPR050465">
    <property type="entry name" value="UPF0194_transport"/>
</dbReference>
<evidence type="ECO:0000313" key="4">
    <source>
        <dbReference type="EMBL" id="GGO66732.1"/>
    </source>
</evidence>
<evidence type="ECO:0000256" key="1">
    <source>
        <dbReference type="ARBA" id="ARBA00004196"/>
    </source>
</evidence>
<evidence type="ECO:0000256" key="3">
    <source>
        <dbReference type="SAM" id="Coils"/>
    </source>
</evidence>
<dbReference type="Gene3D" id="2.40.50.100">
    <property type="match status" value="1"/>
</dbReference>
<sequence length="414" mass="45690">MQINLDKKKSRKTWYLTVVASVLLGGAVLSLSQEDVLSVSSQDIDLLAVQEGHMKLYSQAFGEFFSAEERLLTSQTMGKVAAIYHRPGASVKADTPILMLANPELEQEVSHQQGELLRQQAALASFGLEQSSARLDFEGQVADIAAALEEAELELSVLIELEERGVSASLDIKRAELDAKLQRRRLDFEKQKLTKFTEMQALQLTQRQIEVQQQEQRVALLNRQLEDLQIRAGIEGTLQSLDVELGQNVPQGASLGKVGSDSKLLARLRVPQHQADQIQLGADVLINTRKGEVRGQINRVESIVTNGTVLAEVSLTGVLPADARPALSVTGHIFLQAIDHALYVNQAPGLRPRSQLQRFVMTQDGKAEQRTIELGDISQGRLQVLSGIRANEQIIAQMPQQWAAYQKIQIDDKG</sequence>